<evidence type="ECO:0000256" key="1">
    <source>
        <dbReference type="SAM" id="MobiDB-lite"/>
    </source>
</evidence>
<feature type="non-terminal residue" evidence="2">
    <location>
        <position position="1"/>
    </location>
</feature>
<proteinExistence type="predicted"/>
<dbReference type="Proteomes" id="UP001057375">
    <property type="component" value="Unassembled WGS sequence"/>
</dbReference>
<dbReference type="EMBL" id="BQXS01012651">
    <property type="protein sequence ID" value="GKT26396.1"/>
    <property type="molecule type" value="Genomic_DNA"/>
</dbReference>
<feature type="compositionally biased region" description="Low complexity" evidence="1">
    <location>
        <begin position="49"/>
        <end position="59"/>
    </location>
</feature>
<evidence type="ECO:0000313" key="3">
    <source>
        <dbReference type="Proteomes" id="UP001057375"/>
    </source>
</evidence>
<feature type="region of interest" description="Disordered" evidence="1">
    <location>
        <begin position="168"/>
        <end position="243"/>
    </location>
</feature>
<name>A0ABQ5K2L3_9EUKA</name>
<feature type="compositionally biased region" description="Low complexity" evidence="1">
    <location>
        <begin position="66"/>
        <end position="77"/>
    </location>
</feature>
<comment type="caution">
    <text evidence="2">The sequence shown here is derived from an EMBL/GenBank/DDBJ whole genome shotgun (WGS) entry which is preliminary data.</text>
</comment>
<protein>
    <submittedName>
        <fullName evidence="2">Uncharacterized protein</fullName>
    </submittedName>
</protein>
<feature type="compositionally biased region" description="Basic and acidic residues" evidence="1">
    <location>
        <begin position="185"/>
        <end position="203"/>
    </location>
</feature>
<evidence type="ECO:0000313" key="2">
    <source>
        <dbReference type="EMBL" id="GKT26396.1"/>
    </source>
</evidence>
<organism evidence="2 3">
    <name type="scientific">Aduncisulcus paluster</name>
    <dbReference type="NCBI Taxonomy" id="2918883"/>
    <lineage>
        <taxon>Eukaryota</taxon>
        <taxon>Metamonada</taxon>
        <taxon>Carpediemonas-like organisms</taxon>
        <taxon>Aduncisulcus</taxon>
    </lineage>
</organism>
<feature type="region of interest" description="Disordered" evidence="1">
    <location>
        <begin position="43"/>
        <end position="84"/>
    </location>
</feature>
<accession>A0ABQ5K2L3</accession>
<reference evidence="2" key="1">
    <citation type="submission" date="2022-03" db="EMBL/GenBank/DDBJ databases">
        <title>Draft genome sequence of Aduncisulcus paluster, a free-living microaerophilic Fornicata.</title>
        <authorList>
            <person name="Yuyama I."/>
            <person name="Kume K."/>
            <person name="Tamura T."/>
            <person name="Inagaki Y."/>
            <person name="Hashimoto T."/>
        </authorList>
    </citation>
    <scope>NUCLEOTIDE SEQUENCE</scope>
    <source>
        <strain evidence="2">NY0171</strain>
    </source>
</reference>
<gene>
    <name evidence="2" type="ORF">ADUPG1_013347</name>
</gene>
<keyword evidence="3" id="KW-1185">Reference proteome</keyword>
<sequence>KPPIVSSKNYIKVDASECADQSCGSTSSTRDEGKKAQFVKTVLVNSKNNNSVQEQSRSSSSHRSHVSSSSHPSNPRQGMFPPHFQVEGMGANCISSISSSSSHDASVTLRCVINSLGKEIEDEKKSGSPHARLTRCSGETNKETTALTLEIEDEIPPLQAMHDVASPSLTLTPSMSMGGLTSIRGLDEEKRESLRTLSKESTGKKSALSTTKSKKKLKRKGKQQISEKRHSQDQSLSSRVFPHSLSMKPEVTVDDSGGSEVCVFFDQRRVKTTLL</sequence>
<feature type="compositionally biased region" description="Basic residues" evidence="1">
    <location>
        <begin position="212"/>
        <end position="222"/>
    </location>
</feature>